<protein>
    <recommendedName>
        <fullName evidence="5">NADP-dependent mannitol dehydrogenase</fullName>
        <ecNumber evidence="4">1.1.1.138</ecNumber>
    </recommendedName>
</protein>
<dbReference type="InterPro" id="IPR002347">
    <property type="entry name" value="SDR_fam"/>
</dbReference>
<dbReference type="PANTHER" id="PTHR43008:SF1">
    <property type="entry name" value="NADP-DEPENDENT MANNITOL DEHYDROGENASE-RELATED"/>
    <property type="match status" value="1"/>
</dbReference>
<dbReference type="Pfam" id="PF13561">
    <property type="entry name" value="adh_short_C2"/>
    <property type="match status" value="1"/>
</dbReference>
<keyword evidence="2" id="KW-0521">NADP</keyword>
<dbReference type="AlphaFoldDB" id="A0A6A5YGU1"/>
<feature type="region of interest" description="Disordered" evidence="6">
    <location>
        <begin position="1"/>
        <end position="20"/>
    </location>
</feature>
<sequence>MSMTIEECGTDRPAKPVPQAPSNVLEQFSLKGRVCVVTGASGGIGSAVAEAYAEAGANVALWYNSNPSAIEKAKELEKEHGIRAKAYKVNVADPEAVKNGVEEVVKDFDGIDVFVANAGKPNSAGILETSLEECRDLVSVNATSVMYCAKFAGEVFKRQGKGNFIITSSISAHIVNVPVDQPIYNATKAFVTHFGKSIAREWRDFARVNIVSPGFFTTAMGASDRVKNEAHRMTPLGRQGDTREIKGLFLYLASDASSYQTGSDTIIDGGYVLP</sequence>
<name>A0A6A5YGU1_9PLEO</name>
<evidence type="ECO:0000256" key="2">
    <source>
        <dbReference type="ARBA" id="ARBA00022857"/>
    </source>
</evidence>
<dbReference type="Gene3D" id="3.40.50.720">
    <property type="entry name" value="NAD(P)-binding Rossmann-like Domain"/>
    <property type="match status" value="1"/>
</dbReference>
<dbReference type="GO" id="GO:0050085">
    <property type="term" value="F:mannitol 2-dehydrogenase (NADP+) activity"/>
    <property type="evidence" value="ECO:0007669"/>
    <property type="project" value="UniProtKB-EC"/>
</dbReference>
<evidence type="ECO:0000256" key="4">
    <source>
        <dbReference type="ARBA" id="ARBA00066645"/>
    </source>
</evidence>
<keyword evidence="8" id="KW-1185">Reference proteome</keyword>
<dbReference type="GO" id="GO:0050664">
    <property type="term" value="F:oxidoreductase activity, acting on NAD(P)H, oxygen as acceptor"/>
    <property type="evidence" value="ECO:0007669"/>
    <property type="project" value="TreeGrafter"/>
</dbReference>
<evidence type="ECO:0000313" key="8">
    <source>
        <dbReference type="Proteomes" id="UP000799770"/>
    </source>
</evidence>
<evidence type="ECO:0000256" key="1">
    <source>
        <dbReference type="ARBA" id="ARBA00006484"/>
    </source>
</evidence>
<dbReference type="SUPFAM" id="SSF51735">
    <property type="entry name" value="NAD(P)-binding Rossmann-fold domains"/>
    <property type="match status" value="1"/>
</dbReference>
<dbReference type="InterPro" id="IPR036291">
    <property type="entry name" value="NAD(P)-bd_dom_sf"/>
</dbReference>
<dbReference type="PRINTS" id="PR00081">
    <property type="entry name" value="GDHRDH"/>
</dbReference>
<keyword evidence="3" id="KW-0560">Oxidoreductase</keyword>
<evidence type="ECO:0000256" key="3">
    <source>
        <dbReference type="ARBA" id="ARBA00023002"/>
    </source>
</evidence>
<gene>
    <name evidence="7" type="ORF">BDV96DRAFT_508654</name>
</gene>
<reference evidence="7" key="1">
    <citation type="journal article" date="2020" name="Stud. Mycol.">
        <title>101 Dothideomycetes genomes: a test case for predicting lifestyles and emergence of pathogens.</title>
        <authorList>
            <person name="Haridas S."/>
            <person name="Albert R."/>
            <person name="Binder M."/>
            <person name="Bloem J."/>
            <person name="Labutti K."/>
            <person name="Salamov A."/>
            <person name="Andreopoulos B."/>
            <person name="Baker S."/>
            <person name="Barry K."/>
            <person name="Bills G."/>
            <person name="Bluhm B."/>
            <person name="Cannon C."/>
            <person name="Castanera R."/>
            <person name="Culley D."/>
            <person name="Daum C."/>
            <person name="Ezra D."/>
            <person name="Gonzalez J."/>
            <person name="Henrissat B."/>
            <person name="Kuo A."/>
            <person name="Liang C."/>
            <person name="Lipzen A."/>
            <person name="Lutzoni F."/>
            <person name="Magnuson J."/>
            <person name="Mondo S."/>
            <person name="Nolan M."/>
            <person name="Ohm R."/>
            <person name="Pangilinan J."/>
            <person name="Park H.-J."/>
            <person name="Ramirez L."/>
            <person name="Alfaro M."/>
            <person name="Sun H."/>
            <person name="Tritt A."/>
            <person name="Yoshinaga Y."/>
            <person name="Zwiers L.-H."/>
            <person name="Turgeon B."/>
            <person name="Goodwin S."/>
            <person name="Spatafora J."/>
            <person name="Crous P."/>
            <person name="Grigoriev I."/>
        </authorList>
    </citation>
    <scope>NUCLEOTIDE SEQUENCE</scope>
    <source>
        <strain evidence="7">CBS 627.86</strain>
    </source>
</reference>
<dbReference type="FunFam" id="3.40.50.720:FF:000090">
    <property type="entry name" value="NADP-dependent mannitol dehydrogenase"/>
    <property type="match status" value="1"/>
</dbReference>
<dbReference type="OrthoDB" id="1888931at2759"/>
<dbReference type="PROSITE" id="PS00061">
    <property type="entry name" value="ADH_SHORT"/>
    <property type="match status" value="1"/>
</dbReference>
<comment type="similarity">
    <text evidence="1">Belongs to the short-chain dehydrogenases/reductases (SDR) family.</text>
</comment>
<organism evidence="7 8">
    <name type="scientific">Lophiotrema nucula</name>
    <dbReference type="NCBI Taxonomy" id="690887"/>
    <lineage>
        <taxon>Eukaryota</taxon>
        <taxon>Fungi</taxon>
        <taxon>Dikarya</taxon>
        <taxon>Ascomycota</taxon>
        <taxon>Pezizomycotina</taxon>
        <taxon>Dothideomycetes</taxon>
        <taxon>Pleosporomycetidae</taxon>
        <taxon>Pleosporales</taxon>
        <taxon>Lophiotremataceae</taxon>
        <taxon>Lophiotrema</taxon>
    </lineage>
</organism>
<dbReference type="Proteomes" id="UP000799770">
    <property type="component" value="Unassembled WGS sequence"/>
</dbReference>
<dbReference type="PANTHER" id="PTHR43008">
    <property type="entry name" value="BENZIL REDUCTASE"/>
    <property type="match status" value="1"/>
</dbReference>
<dbReference type="EC" id="1.1.1.138" evidence="4"/>
<proteinExistence type="inferred from homology"/>
<dbReference type="EMBL" id="ML977369">
    <property type="protein sequence ID" value="KAF2105934.1"/>
    <property type="molecule type" value="Genomic_DNA"/>
</dbReference>
<evidence type="ECO:0000313" key="7">
    <source>
        <dbReference type="EMBL" id="KAF2105934.1"/>
    </source>
</evidence>
<dbReference type="GO" id="GO:0019594">
    <property type="term" value="P:mannitol metabolic process"/>
    <property type="evidence" value="ECO:0007669"/>
    <property type="project" value="UniProtKB-ARBA"/>
</dbReference>
<dbReference type="InterPro" id="IPR020904">
    <property type="entry name" value="Sc_DH/Rdtase_CS"/>
</dbReference>
<accession>A0A6A5YGU1</accession>
<evidence type="ECO:0000256" key="5">
    <source>
        <dbReference type="ARBA" id="ARBA00069279"/>
    </source>
</evidence>
<evidence type="ECO:0000256" key="6">
    <source>
        <dbReference type="SAM" id="MobiDB-lite"/>
    </source>
</evidence>